<dbReference type="AlphaFoldDB" id="A0A835VVE0"/>
<comment type="caution">
    <text evidence="2">The sequence shown here is derived from an EMBL/GenBank/DDBJ whole genome shotgun (WGS) entry which is preliminary data.</text>
</comment>
<evidence type="ECO:0000313" key="3">
    <source>
        <dbReference type="Proteomes" id="UP000650467"/>
    </source>
</evidence>
<proteinExistence type="predicted"/>
<feature type="region of interest" description="Disordered" evidence="1">
    <location>
        <begin position="256"/>
        <end position="280"/>
    </location>
</feature>
<keyword evidence="3" id="KW-1185">Reference proteome</keyword>
<dbReference type="OrthoDB" id="560592at2759"/>
<evidence type="ECO:0000256" key="1">
    <source>
        <dbReference type="SAM" id="MobiDB-lite"/>
    </source>
</evidence>
<accession>A0A835VVE0</accession>
<gene>
    <name evidence="2" type="ORF">HXX76_011078</name>
</gene>
<reference evidence="2" key="1">
    <citation type="journal article" date="2020" name="bioRxiv">
        <title>Comparative genomics of Chlamydomonas.</title>
        <authorList>
            <person name="Craig R.J."/>
            <person name="Hasan A.R."/>
            <person name="Ness R.W."/>
            <person name="Keightley P.D."/>
        </authorList>
    </citation>
    <scope>NUCLEOTIDE SEQUENCE</scope>
    <source>
        <strain evidence="2">SAG 7.73</strain>
    </source>
</reference>
<feature type="compositionally biased region" description="Acidic residues" evidence="1">
    <location>
        <begin position="258"/>
        <end position="276"/>
    </location>
</feature>
<dbReference type="EMBL" id="JAEHOC010000031">
    <property type="protein sequence ID" value="KAG2429310.1"/>
    <property type="molecule type" value="Genomic_DNA"/>
</dbReference>
<dbReference type="Proteomes" id="UP000650467">
    <property type="component" value="Unassembled WGS sequence"/>
</dbReference>
<evidence type="ECO:0000313" key="2">
    <source>
        <dbReference type="EMBL" id="KAG2429310.1"/>
    </source>
</evidence>
<name>A0A835VVE0_CHLIN</name>
<protein>
    <submittedName>
        <fullName evidence="2">Uncharacterized protein</fullName>
    </submittedName>
</protein>
<organism evidence="2 3">
    <name type="scientific">Chlamydomonas incerta</name>
    <dbReference type="NCBI Taxonomy" id="51695"/>
    <lineage>
        <taxon>Eukaryota</taxon>
        <taxon>Viridiplantae</taxon>
        <taxon>Chlorophyta</taxon>
        <taxon>core chlorophytes</taxon>
        <taxon>Chlorophyceae</taxon>
        <taxon>CS clade</taxon>
        <taxon>Chlamydomonadales</taxon>
        <taxon>Chlamydomonadaceae</taxon>
        <taxon>Chlamydomonas</taxon>
    </lineage>
</organism>
<sequence length="383" mass="41603">MLLATHLRGPFPAAASCRSAMAARPAVACRRSAAPSVARPPPITYQAAPAPLLPASCKPANRTKVFSSTSDESRTHMAQLKQRGRLLKAAGGRRVYEMKVLAEQLAELLVLKPFTDMQLMAAELLALKPERMKSLVHMMEEVLGGRYASDGDGNCGATDDDAGTDYTDSERAWRRFVNAAYAALATLRKGTDGKGKGILTLQRSIVKDMVRALYARIYPRITLGAVDKMGQEELWVLQSAMLGDFLAAIPELKTVITGEDEGEDEDEDEVWDEGEGEGSGTQDWQAVLRLTASGSLELARALARSYLPLAPPQYRALALVLMLLSDSKGGGVDGLLTLKQMHALIKELDPSIKHLPKIKSDAVLLLARLVADYIMKDNDDDNN</sequence>